<dbReference type="SUPFAM" id="SSF88946">
    <property type="entry name" value="Sigma2 domain of RNA polymerase sigma factors"/>
    <property type="match status" value="1"/>
</dbReference>
<proteinExistence type="inferred from homology"/>
<keyword evidence="4" id="KW-0804">Transcription</keyword>
<dbReference type="AlphaFoldDB" id="N6Y5A8"/>
<dbReference type="PANTHER" id="PTHR43133:SF63">
    <property type="entry name" value="RNA POLYMERASE SIGMA FACTOR FECI-RELATED"/>
    <property type="match status" value="1"/>
</dbReference>
<dbReference type="Gene3D" id="1.10.1740.10">
    <property type="match status" value="1"/>
</dbReference>
<dbReference type="Pfam" id="PF08281">
    <property type="entry name" value="Sigma70_r4_2"/>
    <property type="match status" value="1"/>
</dbReference>
<dbReference type="NCBIfam" id="TIGR02937">
    <property type="entry name" value="sigma70-ECF"/>
    <property type="match status" value="1"/>
</dbReference>
<evidence type="ECO:0000256" key="2">
    <source>
        <dbReference type="ARBA" id="ARBA00023015"/>
    </source>
</evidence>
<dbReference type="RefSeq" id="WP_004339751.1">
    <property type="nucleotide sequence ID" value="NZ_AMXE01000049.1"/>
</dbReference>
<dbReference type="InterPro" id="IPR007627">
    <property type="entry name" value="RNA_pol_sigma70_r2"/>
</dbReference>
<comment type="similarity">
    <text evidence="1">Belongs to the sigma-70 factor family. ECF subfamily.</text>
</comment>
<evidence type="ECO:0000259" key="6">
    <source>
        <dbReference type="Pfam" id="PF08281"/>
    </source>
</evidence>
<accession>N6Y5A8</accession>
<dbReference type="Gene3D" id="1.10.10.10">
    <property type="entry name" value="Winged helix-like DNA-binding domain superfamily/Winged helix DNA-binding domain"/>
    <property type="match status" value="1"/>
</dbReference>
<feature type="domain" description="RNA polymerase sigma-70 region 2" evidence="5">
    <location>
        <begin position="15"/>
        <end position="80"/>
    </location>
</feature>
<organism evidence="7 8">
    <name type="scientific">Thauera linaloolentis (strain DSM 12138 / JCM 21573 / CCUG 41526 / CIP 105981 / IAM 15112 / NBRC 102519 / 47Lol)</name>
    <dbReference type="NCBI Taxonomy" id="1123367"/>
    <lineage>
        <taxon>Bacteria</taxon>
        <taxon>Pseudomonadati</taxon>
        <taxon>Pseudomonadota</taxon>
        <taxon>Betaproteobacteria</taxon>
        <taxon>Rhodocyclales</taxon>
        <taxon>Zoogloeaceae</taxon>
        <taxon>Thauera</taxon>
    </lineage>
</organism>
<evidence type="ECO:0000259" key="5">
    <source>
        <dbReference type="Pfam" id="PF04542"/>
    </source>
</evidence>
<dbReference type="eggNOG" id="COG1595">
    <property type="taxonomic scope" value="Bacteria"/>
</dbReference>
<dbReference type="InterPro" id="IPR039425">
    <property type="entry name" value="RNA_pol_sigma-70-like"/>
</dbReference>
<dbReference type="STRING" id="1123367.GCA_000621305_00008"/>
<reference evidence="7 8" key="1">
    <citation type="submission" date="2012-09" db="EMBL/GenBank/DDBJ databases">
        <title>Draft Genome Sequences of 6 Strains from Genus Thauera.</title>
        <authorList>
            <person name="Liu B."/>
            <person name="Shapleigh J.P."/>
            <person name="Frostegard A.H."/>
        </authorList>
    </citation>
    <scope>NUCLEOTIDE SEQUENCE [LARGE SCALE GENOMIC DNA]</scope>
    <source>
        <strain evidence="8">47Lol / DSM 12138</strain>
    </source>
</reference>
<dbReference type="OrthoDB" id="8529411at2"/>
<dbReference type="EMBL" id="AMXE01000049">
    <property type="protein sequence ID" value="ENO86765.1"/>
    <property type="molecule type" value="Genomic_DNA"/>
</dbReference>
<dbReference type="PANTHER" id="PTHR43133">
    <property type="entry name" value="RNA POLYMERASE ECF-TYPE SIGMA FACTO"/>
    <property type="match status" value="1"/>
</dbReference>
<comment type="caution">
    <text evidence="7">The sequence shown here is derived from an EMBL/GenBank/DDBJ whole genome shotgun (WGS) entry which is preliminary data.</text>
</comment>
<keyword evidence="2" id="KW-0805">Transcription regulation</keyword>
<dbReference type="GO" id="GO:0016987">
    <property type="term" value="F:sigma factor activity"/>
    <property type="evidence" value="ECO:0007669"/>
    <property type="project" value="UniProtKB-KW"/>
</dbReference>
<evidence type="ECO:0000256" key="3">
    <source>
        <dbReference type="ARBA" id="ARBA00023082"/>
    </source>
</evidence>
<dbReference type="Proteomes" id="UP000013232">
    <property type="component" value="Unassembled WGS sequence"/>
</dbReference>
<dbReference type="InterPro" id="IPR013324">
    <property type="entry name" value="RNA_pol_sigma_r3/r4-like"/>
</dbReference>
<dbReference type="Pfam" id="PF04542">
    <property type="entry name" value="Sigma70_r2"/>
    <property type="match status" value="1"/>
</dbReference>
<keyword evidence="3" id="KW-0731">Sigma factor</keyword>
<name>N6Y5A8_THAL4</name>
<sequence>MPNADAPRQRIVHGLYADHHGWLRARLGGKLGNAEQAADLAQDVFVRLMGRSLHSLQGIREPRAFLNRIANCVVVDHWRRIDIERAWSEALASAPPDAAPSAEHCAIVLETLYDICAMIDALPDKPRTAFILARIEGLSYAEIARRLKVSERMVTKYMAQAMLHCIALEEGATPPAGVHTA</sequence>
<protein>
    <submittedName>
        <fullName evidence="7">Sigma-70 family RNA polymerase sigma factor</fullName>
    </submittedName>
</protein>
<dbReference type="GO" id="GO:0003677">
    <property type="term" value="F:DNA binding"/>
    <property type="evidence" value="ECO:0007669"/>
    <property type="project" value="InterPro"/>
</dbReference>
<evidence type="ECO:0000313" key="8">
    <source>
        <dbReference type="Proteomes" id="UP000013232"/>
    </source>
</evidence>
<evidence type="ECO:0000313" key="7">
    <source>
        <dbReference type="EMBL" id="ENO86765.1"/>
    </source>
</evidence>
<dbReference type="InterPro" id="IPR013249">
    <property type="entry name" value="RNA_pol_sigma70_r4_t2"/>
</dbReference>
<evidence type="ECO:0000256" key="4">
    <source>
        <dbReference type="ARBA" id="ARBA00023163"/>
    </source>
</evidence>
<dbReference type="InterPro" id="IPR013325">
    <property type="entry name" value="RNA_pol_sigma_r2"/>
</dbReference>
<dbReference type="InterPro" id="IPR014284">
    <property type="entry name" value="RNA_pol_sigma-70_dom"/>
</dbReference>
<dbReference type="SUPFAM" id="SSF88659">
    <property type="entry name" value="Sigma3 and sigma4 domains of RNA polymerase sigma factors"/>
    <property type="match status" value="1"/>
</dbReference>
<dbReference type="GO" id="GO:0006352">
    <property type="term" value="P:DNA-templated transcription initiation"/>
    <property type="evidence" value="ECO:0007669"/>
    <property type="project" value="InterPro"/>
</dbReference>
<keyword evidence="8" id="KW-1185">Reference proteome</keyword>
<gene>
    <name evidence="7" type="ORF">C666_12560</name>
</gene>
<feature type="domain" description="RNA polymerase sigma factor 70 region 4 type 2" evidence="6">
    <location>
        <begin position="117"/>
        <end position="165"/>
    </location>
</feature>
<evidence type="ECO:0000256" key="1">
    <source>
        <dbReference type="ARBA" id="ARBA00010641"/>
    </source>
</evidence>
<dbReference type="InterPro" id="IPR036388">
    <property type="entry name" value="WH-like_DNA-bd_sf"/>
</dbReference>